<dbReference type="GO" id="GO:0003677">
    <property type="term" value="F:DNA binding"/>
    <property type="evidence" value="ECO:0007669"/>
    <property type="project" value="InterPro"/>
</dbReference>
<keyword evidence="5" id="KW-1185">Reference proteome</keyword>
<proteinExistence type="predicted"/>
<dbReference type="AlphaFoldDB" id="A0A272EPF6"/>
<dbReference type="Gene3D" id="1.10.260.40">
    <property type="entry name" value="lambda repressor-like DNA-binding domains"/>
    <property type="match status" value="1"/>
</dbReference>
<reference evidence="3 4" key="2">
    <citation type="submission" date="2017-07" db="EMBL/GenBank/DDBJ databases">
        <title>Candidatus Dactylopiibacterium carminicum, a nitrogen-fixing symbiont of the cochineal insect Dactylopius coccus and Dactylopius opuntiae (Hemiptera: Coccoidea: Dactylopiidae).</title>
        <authorList>
            <person name="Vera A."/>
        </authorList>
    </citation>
    <scope>NUCLEOTIDE SEQUENCE [LARGE SCALE GENOMIC DNA]</scope>
    <source>
        <strain evidence="3 4">NFDCM</strain>
    </source>
</reference>
<dbReference type="InterPro" id="IPR001387">
    <property type="entry name" value="Cro/C1-type_HTH"/>
</dbReference>
<feature type="domain" description="HTH cro/C1-type" evidence="1">
    <location>
        <begin position="55"/>
        <end position="108"/>
    </location>
</feature>
<dbReference type="CDD" id="cd00093">
    <property type="entry name" value="HTH_XRE"/>
    <property type="match status" value="1"/>
</dbReference>
<evidence type="ECO:0000313" key="3">
    <source>
        <dbReference type="EMBL" id="PAS91550.1"/>
    </source>
</evidence>
<name>A0A272EPF6_9RHOO</name>
<dbReference type="SMART" id="SM00530">
    <property type="entry name" value="HTH_XRE"/>
    <property type="match status" value="1"/>
</dbReference>
<evidence type="ECO:0000313" key="5">
    <source>
        <dbReference type="Proteomes" id="UP000623509"/>
    </source>
</evidence>
<dbReference type="Proteomes" id="UP000216107">
    <property type="component" value="Unassembled WGS sequence"/>
</dbReference>
<dbReference type="EMBL" id="NMRN01000075">
    <property type="protein sequence ID" value="PAS91550.1"/>
    <property type="molecule type" value="Genomic_DNA"/>
</dbReference>
<gene>
    <name evidence="2" type="ORF">BGI27_15845</name>
    <name evidence="3" type="ORF">CGU29_15785</name>
</gene>
<reference evidence="2 5" key="1">
    <citation type="submission" date="2016-08" db="EMBL/GenBank/DDBJ databases">
        <title>Candidatus Dactylopiibacterium carminicum genome sequence.</title>
        <authorList>
            <person name="Ramirez-Puebla S.T."/>
            <person name="Ormeno-Orrillo E."/>
            <person name="Vera-Ponce De Leon A."/>
            <person name="Luis L."/>
            <person name="Sanchez-Flores A."/>
            <person name="Monica R."/>
            <person name="Martinez-Romero E."/>
        </authorList>
    </citation>
    <scope>NUCLEOTIDE SEQUENCE [LARGE SCALE GENOMIC DNA]</scope>
    <source>
        <strain evidence="2">END1</strain>
    </source>
</reference>
<dbReference type="Proteomes" id="UP000623509">
    <property type="component" value="Unassembled WGS sequence"/>
</dbReference>
<evidence type="ECO:0000313" key="2">
    <source>
        <dbReference type="EMBL" id="KAF7597971.1"/>
    </source>
</evidence>
<accession>A0A272EPF6</accession>
<dbReference type="EMBL" id="MDUX01000073">
    <property type="protein sequence ID" value="KAF7597971.1"/>
    <property type="molecule type" value="Genomic_DNA"/>
</dbReference>
<evidence type="ECO:0000313" key="4">
    <source>
        <dbReference type="Proteomes" id="UP000216107"/>
    </source>
</evidence>
<protein>
    <submittedName>
        <fullName evidence="2 3">Transcriptional regulator</fullName>
    </submittedName>
</protein>
<dbReference type="PROSITE" id="PS50943">
    <property type="entry name" value="HTH_CROC1"/>
    <property type="match status" value="1"/>
</dbReference>
<dbReference type="RefSeq" id="WP_095525802.1">
    <property type="nucleotide sequence ID" value="NZ_MDUX01000073.1"/>
</dbReference>
<dbReference type="OrthoDB" id="5679339at2"/>
<dbReference type="SUPFAM" id="SSF47413">
    <property type="entry name" value="lambda repressor-like DNA-binding domains"/>
    <property type="match status" value="1"/>
</dbReference>
<organism evidence="3 4">
    <name type="scientific">Candidatus Dactylopiibacterium carminicum</name>
    <dbReference type="NCBI Taxonomy" id="857335"/>
    <lineage>
        <taxon>Bacteria</taxon>
        <taxon>Pseudomonadati</taxon>
        <taxon>Pseudomonadota</taxon>
        <taxon>Betaproteobacteria</taxon>
        <taxon>Rhodocyclales</taxon>
        <taxon>Rhodocyclaceae</taxon>
        <taxon>Candidatus Dactylopiibacterium</taxon>
    </lineage>
</organism>
<evidence type="ECO:0000259" key="1">
    <source>
        <dbReference type="PROSITE" id="PS50943"/>
    </source>
</evidence>
<sequence length="110" mass="11924">MNARTNTHQIINGADGRPAFVVIPYAEYIGSVTEPHADLIPHDVVSRTVDGATPMRAWREHLGLTQAQVAERMGVTQSGYQQMEDAAAPRKATRVKVAAALGLSPDQLDF</sequence>
<dbReference type="InterPro" id="IPR010982">
    <property type="entry name" value="Lambda_DNA-bd_dom_sf"/>
</dbReference>
<dbReference type="Pfam" id="PF01381">
    <property type="entry name" value="HTH_3"/>
    <property type="match status" value="1"/>
</dbReference>
<comment type="caution">
    <text evidence="3">The sequence shown here is derived from an EMBL/GenBank/DDBJ whole genome shotgun (WGS) entry which is preliminary data.</text>
</comment>